<dbReference type="InterPro" id="IPR002611">
    <property type="entry name" value="IstB_ATP-bd"/>
</dbReference>
<dbReference type="Gene3D" id="3.40.50.300">
    <property type="entry name" value="P-loop containing nucleotide triphosphate hydrolases"/>
    <property type="match status" value="1"/>
</dbReference>
<dbReference type="EMBL" id="MVIL01000987">
    <property type="protein sequence ID" value="ORB75348.1"/>
    <property type="molecule type" value="Genomic_DNA"/>
</dbReference>
<dbReference type="PANTHER" id="PTHR30050">
    <property type="entry name" value="CHROMOSOMAL REPLICATION INITIATOR PROTEIN DNAA"/>
    <property type="match status" value="1"/>
</dbReference>
<name>A0ABX3TC08_9MYCO</name>
<dbReference type="PRINTS" id="PR00051">
    <property type="entry name" value="DNAA"/>
</dbReference>
<dbReference type="InterPro" id="IPR020591">
    <property type="entry name" value="Chromosome_initiator_DnaA-like"/>
</dbReference>
<dbReference type="RefSeq" id="WP_158085087.1">
    <property type="nucleotide sequence ID" value="NZ_MVIL01000987.1"/>
</dbReference>
<sequence>PAVINTLATCEWVRKGQPLCLIGDSGTGKSHLLIALGTEAAMAGFRVKYTLAAKLVNELVEAADEMTLTKTIARYGRVDLLCIDELGYMALDK</sequence>
<dbReference type="SUPFAM" id="SSF52540">
    <property type="entry name" value="P-loop containing nucleoside triphosphate hydrolases"/>
    <property type="match status" value="1"/>
</dbReference>
<evidence type="ECO:0000313" key="3">
    <source>
        <dbReference type="Proteomes" id="UP000192847"/>
    </source>
</evidence>
<protein>
    <submittedName>
        <fullName evidence="2">AAA family ATPase</fullName>
    </submittedName>
</protein>
<feature type="non-terminal residue" evidence="2">
    <location>
        <position position="93"/>
    </location>
</feature>
<feature type="domain" description="IstB-like ATP-binding" evidence="1">
    <location>
        <begin position="3"/>
        <end position="93"/>
    </location>
</feature>
<dbReference type="Proteomes" id="UP000192847">
    <property type="component" value="Unassembled WGS sequence"/>
</dbReference>
<keyword evidence="3" id="KW-1185">Reference proteome</keyword>
<organism evidence="2 3">
    <name type="scientific">Mycobacterium timonense</name>
    <dbReference type="NCBI Taxonomy" id="701043"/>
    <lineage>
        <taxon>Bacteria</taxon>
        <taxon>Bacillati</taxon>
        <taxon>Actinomycetota</taxon>
        <taxon>Actinomycetes</taxon>
        <taxon>Mycobacteriales</taxon>
        <taxon>Mycobacteriaceae</taxon>
        <taxon>Mycobacterium</taxon>
        <taxon>Mycobacterium avium complex (MAC)</taxon>
    </lineage>
</organism>
<accession>A0ABX3TC08</accession>
<gene>
    <name evidence="2" type="ORF">BST46_30725</name>
</gene>
<dbReference type="PANTHER" id="PTHR30050:SF4">
    <property type="entry name" value="ATP-BINDING PROTEIN RV3427C IN INSERTION SEQUENCE-RELATED"/>
    <property type="match status" value="1"/>
</dbReference>
<reference evidence="2 3" key="1">
    <citation type="submission" date="2017-02" db="EMBL/GenBank/DDBJ databases">
        <title>The new phylogeny of genus Mycobacterium.</title>
        <authorList>
            <person name="Tortoli E."/>
            <person name="Trovato A."/>
            <person name="Cirillo D.M."/>
        </authorList>
    </citation>
    <scope>NUCLEOTIDE SEQUENCE [LARGE SCALE GENOMIC DNA]</scope>
    <source>
        <strain evidence="2 3">CCUG 56329</strain>
    </source>
</reference>
<dbReference type="InterPro" id="IPR027417">
    <property type="entry name" value="P-loop_NTPase"/>
</dbReference>
<dbReference type="CDD" id="cd00009">
    <property type="entry name" value="AAA"/>
    <property type="match status" value="1"/>
</dbReference>
<feature type="non-terminal residue" evidence="2">
    <location>
        <position position="1"/>
    </location>
</feature>
<dbReference type="Pfam" id="PF01695">
    <property type="entry name" value="IstB_IS21"/>
    <property type="match status" value="1"/>
</dbReference>
<evidence type="ECO:0000313" key="2">
    <source>
        <dbReference type="EMBL" id="ORB75348.1"/>
    </source>
</evidence>
<evidence type="ECO:0000259" key="1">
    <source>
        <dbReference type="Pfam" id="PF01695"/>
    </source>
</evidence>
<proteinExistence type="predicted"/>
<comment type="caution">
    <text evidence="2">The sequence shown here is derived from an EMBL/GenBank/DDBJ whole genome shotgun (WGS) entry which is preliminary data.</text>
</comment>